<evidence type="ECO:0000313" key="3">
    <source>
        <dbReference type="Proteomes" id="UP000499080"/>
    </source>
</evidence>
<evidence type="ECO:0000313" key="2">
    <source>
        <dbReference type="EMBL" id="GBO29803.1"/>
    </source>
</evidence>
<accession>A0A4Y2VWN4</accession>
<sequence>MVSMRNAKLHIEKPSSASSERGGNTSRRDEHSLDFFRLNEESDPLAPCLSLFNDCRKDRKDFTETHSSVSDVHYYGMDNGFNGSSRNSQPLLSRRPHSRHDFRISLLYAKPSQQGNVSEEPTTTPALDGSA</sequence>
<dbReference type="Proteomes" id="UP000499080">
    <property type="component" value="Unassembled WGS sequence"/>
</dbReference>
<feature type="region of interest" description="Disordered" evidence="1">
    <location>
        <begin position="1"/>
        <end position="33"/>
    </location>
</feature>
<protein>
    <submittedName>
        <fullName evidence="2">Uncharacterized protein</fullName>
    </submittedName>
</protein>
<feature type="region of interest" description="Disordered" evidence="1">
    <location>
        <begin position="108"/>
        <end position="131"/>
    </location>
</feature>
<proteinExistence type="predicted"/>
<name>A0A4Y2VWN4_ARAVE</name>
<comment type="caution">
    <text evidence="2">The sequence shown here is derived from an EMBL/GenBank/DDBJ whole genome shotgun (WGS) entry which is preliminary data.</text>
</comment>
<evidence type="ECO:0000256" key="1">
    <source>
        <dbReference type="SAM" id="MobiDB-lite"/>
    </source>
</evidence>
<organism evidence="2 3">
    <name type="scientific">Araneus ventricosus</name>
    <name type="common">Orbweaver spider</name>
    <name type="synonym">Epeira ventricosa</name>
    <dbReference type="NCBI Taxonomy" id="182803"/>
    <lineage>
        <taxon>Eukaryota</taxon>
        <taxon>Metazoa</taxon>
        <taxon>Ecdysozoa</taxon>
        <taxon>Arthropoda</taxon>
        <taxon>Chelicerata</taxon>
        <taxon>Arachnida</taxon>
        <taxon>Araneae</taxon>
        <taxon>Araneomorphae</taxon>
        <taxon>Entelegynae</taxon>
        <taxon>Araneoidea</taxon>
        <taxon>Araneidae</taxon>
        <taxon>Araneus</taxon>
    </lineage>
</organism>
<feature type="compositionally biased region" description="Polar residues" evidence="1">
    <location>
        <begin position="111"/>
        <end position="125"/>
    </location>
</feature>
<dbReference type="AlphaFoldDB" id="A0A4Y2VWN4"/>
<reference evidence="2 3" key="1">
    <citation type="journal article" date="2019" name="Sci. Rep.">
        <title>Orb-weaving spider Araneus ventricosus genome elucidates the spidroin gene catalogue.</title>
        <authorList>
            <person name="Kono N."/>
            <person name="Nakamura H."/>
            <person name="Ohtoshi R."/>
            <person name="Moran D.A.P."/>
            <person name="Shinohara A."/>
            <person name="Yoshida Y."/>
            <person name="Fujiwara M."/>
            <person name="Mori M."/>
            <person name="Tomita M."/>
            <person name="Arakawa K."/>
        </authorList>
    </citation>
    <scope>NUCLEOTIDE SEQUENCE [LARGE SCALE GENOMIC DNA]</scope>
</reference>
<keyword evidence="3" id="KW-1185">Reference proteome</keyword>
<feature type="compositionally biased region" description="Polar residues" evidence="1">
    <location>
        <begin position="15"/>
        <end position="25"/>
    </location>
</feature>
<dbReference type="EMBL" id="BGPR01052991">
    <property type="protein sequence ID" value="GBO29803.1"/>
    <property type="molecule type" value="Genomic_DNA"/>
</dbReference>
<gene>
    <name evidence="2" type="ORF">AVEN_9063_1</name>
</gene>
<dbReference type="OrthoDB" id="8741226at2759"/>